<feature type="region of interest" description="Disordered" evidence="5">
    <location>
        <begin position="966"/>
        <end position="1069"/>
    </location>
</feature>
<dbReference type="PROSITE" id="PS51011">
    <property type="entry name" value="ARID"/>
    <property type="match status" value="1"/>
</dbReference>
<gene>
    <name evidence="8" type="ORF">CBOVIS_LOCUS7622</name>
</gene>
<dbReference type="SMART" id="SM01014">
    <property type="entry name" value="ARID"/>
    <property type="match status" value="1"/>
</dbReference>
<dbReference type="InterPro" id="IPR052406">
    <property type="entry name" value="Chromatin_Remodeling_Comp"/>
</dbReference>
<evidence type="ECO:0000256" key="5">
    <source>
        <dbReference type="SAM" id="MobiDB-lite"/>
    </source>
</evidence>
<dbReference type="Pfam" id="PF01388">
    <property type="entry name" value="ARID"/>
    <property type="match status" value="1"/>
</dbReference>
<dbReference type="GO" id="GO:0006355">
    <property type="term" value="P:regulation of DNA-templated transcription"/>
    <property type="evidence" value="ECO:0007669"/>
    <property type="project" value="InterPro"/>
</dbReference>
<dbReference type="InterPro" id="IPR016024">
    <property type="entry name" value="ARM-type_fold"/>
</dbReference>
<dbReference type="Gene3D" id="1.10.150.60">
    <property type="entry name" value="ARID DNA-binding domain"/>
    <property type="match status" value="1"/>
</dbReference>
<feature type="compositionally biased region" description="Basic and acidic residues" evidence="5">
    <location>
        <begin position="756"/>
        <end position="766"/>
    </location>
</feature>
<evidence type="ECO:0000256" key="2">
    <source>
        <dbReference type="ARBA" id="ARBA00023015"/>
    </source>
</evidence>
<dbReference type="PROSITE" id="PS51526">
    <property type="entry name" value="RFX_DBD"/>
    <property type="match status" value="1"/>
</dbReference>
<feature type="compositionally biased region" description="Polar residues" evidence="5">
    <location>
        <begin position="990"/>
        <end position="1000"/>
    </location>
</feature>
<evidence type="ECO:0000313" key="9">
    <source>
        <dbReference type="Proteomes" id="UP000494206"/>
    </source>
</evidence>
<keyword evidence="3" id="KW-0804">Transcription</keyword>
<dbReference type="SMART" id="SM00501">
    <property type="entry name" value="BRIGHT"/>
    <property type="match status" value="1"/>
</dbReference>
<dbReference type="InterPro" id="IPR036431">
    <property type="entry name" value="ARID_dom_sf"/>
</dbReference>
<feature type="region of interest" description="Disordered" evidence="5">
    <location>
        <begin position="734"/>
        <end position="769"/>
    </location>
</feature>
<dbReference type="PROSITE" id="PS00028">
    <property type="entry name" value="ZINC_FINGER_C2H2_1"/>
    <property type="match status" value="1"/>
</dbReference>
<dbReference type="Proteomes" id="UP000494206">
    <property type="component" value="Unassembled WGS sequence"/>
</dbReference>
<evidence type="ECO:0000256" key="4">
    <source>
        <dbReference type="ARBA" id="ARBA00023242"/>
    </source>
</evidence>
<keyword evidence="1" id="KW-0156">Chromatin regulator</keyword>
<feature type="compositionally biased region" description="Low complexity" evidence="5">
    <location>
        <begin position="968"/>
        <end position="986"/>
    </location>
</feature>
<feature type="domain" description="ARID" evidence="6">
    <location>
        <begin position="15"/>
        <end position="107"/>
    </location>
</feature>
<evidence type="ECO:0000259" key="7">
    <source>
        <dbReference type="PROSITE" id="PS51526"/>
    </source>
</evidence>
<keyword evidence="9" id="KW-1185">Reference proteome</keyword>
<dbReference type="SUPFAM" id="SSF46774">
    <property type="entry name" value="ARID-like"/>
    <property type="match status" value="1"/>
</dbReference>
<evidence type="ECO:0000256" key="1">
    <source>
        <dbReference type="ARBA" id="ARBA00022853"/>
    </source>
</evidence>
<name>A0A8S1F131_9PELO</name>
<keyword evidence="4" id="KW-0539">Nucleus</keyword>
<dbReference type="AlphaFoldDB" id="A0A8S1F131"/>
<dbReference type="SUPFAM" id="SSF48371">
    <property type="entry name" value="ARM repeat"/>
    <property type="match status" value="1"/>
</dbReference>
<organism evidence="8 9">
    <name type="scientific">Caenorhabditis bovis</name>
    <dbReference type="NCBI Taxonomy" id="2654633"/>
    <lineage>
        <taxon>Eukaryota</taxon>
        <taxon>Metazoa</taxon>
        <taxon>Ecdysozoa</taxon>
        <taxon>Nematoda</taxon>
        <taxon>Chromadorea</taxon>
        <taxon>Rhabditida</taxon>
        <taxon>Rhabditina</taxon>
        <taxon>Rhabditomorpha</taxon>
        <taxon>Rhabditoidea</taxon>
        <taxon>Rhabditidae</taxon>
        <taxon>Peloderinae</taxon>
        <taxon>Caenorhabditis</taxon>
    </lineage>
</organism>
<dbReference type="PANTHER" id="PTHR22970">
    <property type="entry name" value="AT-RICH INTERACTIVE DOMAIN-CONTAINING PROTEIN 2"/>
    <property type="match status" value="1"/>
</dbReference>
<evidence type="ECO:0000256" key="3">
    <source>
        <dbReference type="ARBA" id="ARBA00023163"/>
    </source>
</evidence>
<dbReference type="InterPro" id="IPR001606">
    <property type="entry name" value="ARID_dom"/>
</dbReference>
<evidence type="ECO:0008006" key="10">
    <source>
        <dbReference type="Google" id="ProtNLM"/>
    </source>
</evidence>
<dbReference type="GO" id="GO:0003677">
    <property type="term" value="F:DNA binding"/>
    <property type="evidence" value="ECO:0007669"/>
    <property type="project" value="InterPro"/>
</dbReference>
<dbReference type="PANTHER" id="PTHR22970:SF14">
    <property type="entry name" value="AT-RICH INTERACTIVE DOMAIN-CONTAINING PROTEIN 2"/>
    <property type="match status" value="1"/>
</dbReference>
<evidence type="ECO:0000313" key="8">
    <source>
        <dbReference type="EMBL" id="CAB3405424.1"/>
    </source>
</evidence>
<feature type="domain" description="RFX-type winged-helix" evidence="7">
    <location>
        <begin position="497"/>
        <end position="571"/>
    </location>
</feature>
<dbReference type="InterPro" id="IPR003150">
    <property type="entry name" value="DNA-bd_RFX"/>
</dbReference>
<sequence length="1069" mass="118295">MESYIESLTDPLEKQRKIQDFYHTLRMFYKKRWNAPLLIPCVQGVEVNLFRLYDTVQALGGWQKVAAGEKWSNVAEILGCKDDVVCGDHAIKLIYMRYLSKYEQIQTIGDVDDFLDNDLGRGRGRGTSSFFATNECPISSNRLHPYVPRDERGNIIQEHDYSKLIKSLLTGLPNETDFAVNVCMLLSHTGPKQLRISNAPTLLTVLVAHAGIYDDENESLADLGPVWKEASNHDFPSFWAACGAPKELIAKYAGPHIARKEVDEDEEFFTGLNHSFSVHDPVSWRLNQIATIIRNLSFEPVNRITIVRTWPVMKFLLLCANCRWAPLYTAAFDALGNLASDIDLADKTLVHIADHAILRLVNDGIFSSDKFKIIRSLEILTGLAAFEGNEATICEWLNSKTINHIFEIIGIKDIMMCVYTLECLYQISEMGDTACDIIADAPCAIQQLVTMATMEAVSFGPGGLSGMKTNIRLGATIPVQPIVPSANTGESQLEQLTEKWIRANCVFEPTMSTPRGELYAVYVDDLRNQYHSLSGSLAMFSGVMKNIYPGVNFRMAENGIMIVAQGIRLVRPHRLAPAASKMNDLNEKEETHPLMKKMLSKKDPPMTNGINGHAEEAPEPEKVFAKRNGTVANGHVEICKDPIPASRLIDSSKIEEVKIERKMNGTSPIDKETDVISDVENDKNAILNGKITNGSKMETRKKASMASRAASIVAQVTAKIDEEKKMSNGNEAIVNGNGPDEATTSAPAPQEVPPVVEEKKPIRKGMEPSSVPTEYMCDWDCCSLYYSTPGHVLKHLSEEHVVEELRLLCRWNGCSDPTPRNRWSLVTHIQDAHCNETQLKIAAAKRRDGIAIRPTAPRNEIVPRDYTNHPGYSKTAAMDAVRRHAFNFVPRDITDECEGPVTKSIRLTSCLILRNLARYSAEGRKKLRRHESHICWLALSRLESSHALAQLLSELQEVAVTSDEQQGSLSTAPSSASLCSSASGAAQHQVPESPTSSNFATPKLEQQPARKPIGASHKPLNFASAHLPAEMPPPALPCSSSRHPALQQHLPGQPSPLVQTTPLRAGVGR</sequence>
<dbReference type="GO" id="GO:0006325">
    <property type="term" value="P:chromatin organization"/>
    <property type="evidence" value="ECO:0007669"/>
    <property type="project" value="UniProtKB-KW"/>
</dbReference>
<keyword evidence="2" id="KW-0805">Transcription regulation</keyword>
<dbReference type="EMBL" id="CADEPM010000004">
    <property type="protein sequence ID" value="CAB3405424.1"/>
    <property type="molecule type" value="Genomic_DNA"/>
</dbReference>
<dbReference type="InterPro" id="IPR013087">
    <property type="entry name" value="Znf_C2H2_type"/>
</dbReference>
<evidence type="ECO:0000259" key="6">
    <source>
        <dbReference type="PROSITE" id="PS51011"/>
    </source>
</evidence>
<dbReference type="CDD" id="cd16100">
    <property type="entry name" value="ARID"/>
    <property type="match status" value="1"/>
</dbReference>
<dbReference type="OrthoDB" id="338531at2759"/>
<protein>
    <recommendedName>
        <fullName evidence="10">ARID domain-containing protein</fullName>
    </recommendedName>
</protein>
<proteinExistence type="predicted"/>
<comment type="caution">
    <text evidence="8">The sequence shown here is derived from an EMBL/GenBank/DDBJ whole genome shotgun (WGS) entry which is preliminary data.</text>
</comment>
<accession>A0A8S1F131</accession>
<reference evidence="8 9" key="1">
    <citation type="submission" date="2020-04" db="EMBL/GenBank/DDBJ databases">
        <authorList>
            <person name="Laetsch R D."/>
            <person name="Stevens L."/>
            <person name="Kumar S."/>
            <person name="Blaxter L. M."/>
        </authorList>
    </citation>
    <scope>NUCLEOTIDE SEQUENCE [LARGE SCALE GENOMIC DNA]</scope>
</reference>